<accession>A0ACB7JBZ8</accession>
<proteinExistence type="predicted"/>
<protein>
    <submittedName>
        <fullName evidence="1">Uncharacterized protein</fullName>
    </submittedName>
</protein>
<reference evidence="1 2" key="1">
    <citation type="journal article" date="2021" name="Appl. Environ. Microbiol.">
        <title>Genetic linkage and physical mapping for an oyster mushroom Pleurotus cornucopiae and QTL analysis for the trait cap color.</title>
        <authorList>
            <person name="Zhang Y."/>
            <person name="Gao W."/>
            <person name="Sonnenberg A."/>
            <person name="Chen Q."/>
            <person name="Zhang J."/>
            <person name="Huang C."/>
        </authorList>
    </citation>
    <scope>NUCLEOTIDE SEQUENCE [LARGE SCALE GENOMIC DNA]</scope>
    <source>
        <strain evidence="1">CCMSSC00406</strain>
    </source>
</reference>
<evidence type="ECO:0000313" key="2">
    <source>
        <dbReference type="Proteomes" id="UP000824881"/>
    </source>
</evidence>
<sequence length="2648" mass="296431">MSESDPSSSDNQDTYHPPRSWNRSDTALPPRTILTRTASSSLPRLPSPSPSTLEDGTDKPTSSSKRRSRRKRATLTPPHDMPSEAFPSPVGSSPVEIPNNPRLPDVVDLSYSPTAEKTPNKVPFPNSPTPSLASLIPPALEAKGPSPPNMFLQTGAWIDLRLEDMDSSIMHYHTHKFDGEALLRDYGLHNGSLSSRPKSFQQGLLAILVRWLTPHNEGIWLSSLKEELQTLFSETTAPSIEKIEFRGQDVYSLPHAYLTRLGHIILAVHQILGEIALLKDDPHAFVFDTDFKCTRLLDGSAVAYQVPATWGVLVYRLKQSHNRIESELATLRSSLGMLDNISVRSLDSTITEVREAFAKNSPRTNVLQLLQRDDYRNGIPDAAKEPVRLWLQDMNLHDNPAPIVAYRSQVITTTPPNIIPSITSPVSAQVHFAPAPSIVHIPGYGNVDDAQGVSFAALRSRRLNDPSSTSRRLETGGPSLRPLFTSGSLPASPSHSPSRTTTPPFGRATSSERAPPIHSSYLQGPSWMPPSAPDYFTSRGNSHSTRTSNRRADEHPTSPSSRHGKSSHPRHSSGSPSDDYERGRRPGGFGGGGPGGNGNGPGGNGDGPGGNGDGPGRDGGDPDDPPGGHHGWQYQGRRPGPPPPRGPGDPDGGGNPPDPPPQGNIFPPPLPRANPEFHWQFSSKIPMNSLPEWDGSPTSIIRYISELSYYQQLGPGVTDYLARAAPFRFTGLARTWFNGLSIADRMTCTENMTNFLIYIREQFMHGEWRYERSLEFDRMYFRRGREFRNELPIEWVLRRISYAKLLYPDEAENEAVVCSRVLDRRPRSWGTYILTEHSRTIRELLERVSSEEPRLLYAWEKERKESLDNDRNTRPSNPRQASAFLAYEPSDTETPSNDPLSDSNEEQASAHAADTRRKRATKPESSSKKLRFDWPKGKTFEGHSFSRNDSQQSRAKPPGECRLCTSPFHFYRECPHYPMWVTITKRLRSQGQLEPKDLRVVDREYEAYVASLQLEESEDSDSAYLASELTEYRQMVRSSFNAAKEFHANSPTAINRAYRRRFVSKRLDKGKEVLRNTPSSSHAAQDPTSASTNVSNAQSAGGNPPLGLADETDRSQHSIGNMDQTPPTPLIAKKARVRAPGRNAVGIRSLQFVAKIASPRAPDVLARLDSGADITLISQDYFDAMPESSRPTLNTGSKIRLQQLTCSAVILGYITTKLYVVTKDERTIQFELEAYVVQGMQVPLLLGEDFMTSYELAVTRRASGRCTVYALNGRVPINASTSELYRLGLYVRKAFTGSTFLQRKQSRRSSSRIPLIYQDERPTSVTAASNVTIPPGHCANVPVLLPHTDGPKNTWFVENTVLSEEGHDILASPATLVSTIFPFLPIANPTMRPLQVKRGTILGYAFDPDEYFETPASSARLEQMQAHAYAVSKLIDAYQEVHSTSAHPPPSPTTSHFSEQWGPKTTATPDDPSSEDVVQAVHLGPDIPPDVRPALEDVLRRRSRAFGLNGRLGKVERKATIPLKPGVPPISLPMYGTSPAKREVLDAQLAKWFEQEVIEPSKSPWGSPCMIVYRNGKPRLVIDYRKLNAQTVPDEFPIPRQSEIIQSLSGSQVISSFDALAGFQQIEMDDASKPITAFRCHRGLFQFRRMPLGLRNGPSIFQRLMQEVLSPFLWIFALVYIDDIVVYSRSWADHLKHLDAVLGAIEDVGLTLSPPKCYIGFSSILLLGQKVSRLGLSTHREKVAAVIELERPSSVVELQRFLGLVVYFSAYIPHYAHIASPLFTLLKKGVRWTWNTEHEIVFVNTRNALAAAPVLGHPIQGSPYRLYTDASDYALGASLQQVQTIRVGDLRGTKAYERLSNAYQAHAPIPPLVKVYPSGHDDAGPASMWGSSLDDTLVRVERVIAYWSRTLKSAERNYSATEREALGAKEALVKFQPFIEGERITLITDHSALTWARAYENSNRRLAAWGAVFAAYPGLRIIHRPGRVHSNVDPLSRLPRKPPHLSPMQDHIEAIIPNEEKRRIAQDVENRRESANHSVFSTWWWFEEAIVEEHLSRALAVETRQQRRLREEPPSSVTPPDDLQPATDPNTDSTEYPATPFSTHPLLSDHWTRPDSLENTLDNAYDERHVEVLRPHLLVAVSPSELKKWIRAYSHDPYYRDKGVEDANPSTLLTPSRFQRSDNGLIYFVDADWRYRLCVPHDQVNDILNCIHNSPQEGAHSGEKRFIARLRELFYWPHMVKDATEFVASCDVCQKTKINRQGPQGGLRPAHIPHRPFATVSMDMITGLPESGPEKYTAILAFVDKLTKYAILVPTYNELDQVGFALHFIGRIVNIYGLPSRIICDRDKRWTSSFWRSVVAYYGTNLVLSSAHHPQTDGQTEVLNAQVETMLRAYVAKDRASWAQWLGVLAFSYNSSTHSSTGHRPDFLLLGYEPQIGTSGLVPDSVFVPRPLASQRASNFVAELQHHRQLARDALVLAQERQAKSFNRKRRPVRAIEPGDLVLVNPHTLQLIEATGTGRKLVQRMIGPFEVLEKINPLVYRLRLPTNYPMHPVVNLSHLRRYIPSDARFGTREVLPPTRDMVPASEEWEIDRILGHRTTSSRSGKVRQYLVRWKGLDAAEDSWLNEHDLRNAPELRRDYDARVTGRPQ</sequence>
<gene>
    <name evidence="1" type="ORF">CCMSSC00406_0000733</name>
</gene>
<evidence type="ECO:0000313" key="1">
    <source>
        <dbReference type="EMBL" id="KAG9227621.1"/>
    </source>
</evidence>
<comment type="caution">
    <text evidence="1">The sequence shown here is derived from an EMBL/GenBank/DDBJ whole genome shotgun (WGS) entry which is preliminary data.</text>
</comment>
<name>A0ACB7JBZ8_PLECO</name>
<dbReference type="EMBL" id="WQMT02000001">
    <property type="protein sequence ID" value="KAG9227621.1"/>
    <property type="molecule type" value="Genomic_DNA"/>
</dbReference>
<keyword evidence="2" id="KW-1185">Reference proteome</keyword>
<organism evidence="1 2">
    <name type="scientific">Pleurotus cornucopiae</name>
    <name type="common">Cornucopia mushroom</name>
    <dbReference type="NCBI Taxonomy" id="5321"/>
    <lineage>
        <taxon>Eukaryota</taxon>
        <taxon>Fungi</taxon>
        <taxon>Dikarya</taxon>
        <taxon>Basidiomycota</taxon>
        <taxon>Agaricomycotina</taxon>
        <taxon>Agaricomycetes</taxon>
        <taxon>Agaricomycetidae</taxon>
        <taxon>Agaricales</taxon>
        <taxon>Pleurotineae</taxon>
        <taxon>Pleurotaceae</taxon>
        <taxon>Pleurotus</taxon>
    </lineage>
</organism>
<dbReference type="Proteomes" id="UP000824881">
    <property type="component" value="Unassembled WGS sequence"/>
</dbReference>